<accession>A0A290MKU8</accession>
<dbReference type="AlphaFoldDB" id="A0A290MKU8"/>
<dbReference type="InterPro" id="IPR005624">
    <property type="entry name" value="PduO/GlcC-like"/>
</dbReference>
<proteinExistence type="predicted"/>
<dbReference type="SUPFAM" id="SSF143744">
    <property type="entry name" value="GlcG-like"/>
    <property type="match status" value="1"/>
</dbReference>
<name>A0A290MKU8_CAUVI</name>
<keyword evidence="1" id="KW-0732">Signal</keyword>
<dbReference type="RefSeq" id="WP_096051822.1">
    <property type="nucleotide sequence ID" value="NZ_CP023315.3"/>
</dbReference>
<organism evidence="2 3">
    <name type="scientific">Caulobacter vibrioides</name>
    <name type="common">Caulobacter crescentus</name>
    <dbReference type="NCBI Taxonomy" id="155892"/>
    <lineage>
        <taxon>Bacteria</taxon>
        <taxon>Pseudomonadati</taxon>
        <taxon>Pseudomonadota</taxon>
        <taxon>Alphaproteobacteria</taxon>
        <taxon>Caulobacterales</taxon>
        <taxon>Caulobacteraceae</taxon>
        <taxon>Caulobacter</taxon>
    </lineage>
</organism>
<evidence type="ECO:0000256" key="1">
    <source>
        <dbReference type="SAM" id="SignalP"/>
    </source>
</evidence>
<feature type="chain" id="PRO_5013013369" evidence="1">
    <location>
        <begin position="22"/>
        <end position="166"/>
    </location>
</feature>
<feature type="signal peptide" evidence="1">
    <location>
        <begin position="1"/>
        <end position="21"/>
    </location>
</feature>
<reference evidence="3" key="1">
    <citation type="submission" date="2017-09" db="EMBL/GenBank/DDBJ databases">
        <title>Genome evolution observed in wild isolates of Caulobacter crescentus.</title>
        <authorList>
            <person name="Ely B."/>
            <person name="Wilson K."/>
            <person name="Scott D."/>
        </authorList>
    </citation>
    <scope>NUCLEOTIDE SEQUENCE [LARGE SCALE GENOMIC DNA]</scope>
    <source>
        <strain evidence="3">CB13b1a</strain>
    </source>
</reference>
<dbReference type="Gene3D" id="3.30.450.150">
    <property type="entry name" value="Haem-degrading domain"/>
    <property type="match status" value="1"/>
</dbReference>
<gene>
    <name evidence="2" type="ORF">CA606_08595</name>
</gene>
<dbReference type="Pfam" id="PF03928">
    <property type="entry name" value="HbpS-like"/>
    <property type="match status" value="1"/>
</dbReference>
<dbReference type="InterPro" id="IPR038084">
    <property type="entry name" value="PduO/GlcC-like_sf"/>
</dbReference>
<dbReference type="Proteomes" id="UP000217311">
    <property type="component" value="Chromosome"/>
</dbReference>
<dbReference type="InterPro" id="IPR052517">
    <property type="entry name" value="GlcG_carb_metab_protein"/>
</dbReference>
<dbReference type="PANTHER" id="PTHR34309:SF1">
    <property type="entry name" value="PROTEIN GLCG"/>
    <property type="match status" value="1"/>
</dbReference>
<protein>
    <submittedName>
        <fullName evidence="2">GlcG protein</fullName>
    </submittedName>
</protein>
<evidence type="ECO:0000313" key="3">
    <source>
        <dbReference type="Proteomes" id="UP000217311"/>
    </source>
</evidence>
<evidence type="ECO:0000313" key="2">
    <source>
        <dbReference type="EMBL" id="ATC32404.1"/>
    </source>
</evidence>
<sequence length="166" mass="16590">MNKTFALLAAALVLTGGSALAQTPPAAAASAPAPPYASRVITLAEARAVAAAAEAEARKNGWSMVIVILESNGQQVLAQKMDGTQYGSNEVALKKAVTAANFRRPTSVFQEAVKSGTLNAIFTGATAVEGGELLLVDGKIVGAIGVSGATAAQDGIVARAGQAALK</sequence>
<dbReference type="PANTHER" id="PTHR34309">
    <property type="entry name" value="SLR1406 PROTEIN"/>
    <property type="match status" value="1"/>
</dbReference>
<dbReference type="EMBL" id="CP023315">
    <property type="protein sequence ID" value="ATC32404.1"/>
    <property type="molecule type" value="Genomic_DNA"/>
</dbReference>